<comment type="caution">
    <text evidence="15">The sequence shown here is derived from an EMBL/GenBank/DDBJ whole genome shotgun (WGS) entry which is preliminary data.</text>
</comment>
<keyword evidence="9" id="KW-0805">Transcription regulation</keyword>
<dbReference type="SUPFAM" id="SSF57667">
    <property type="entry name" value="beta-beta-alpha zinc fingers"/>
    <property type="match status" value="1"/>
</dbReference>
<keyword evidence="3" id="KW-1017">Isopeptide bond</keyword>
<dbReference type="Pfam" id="PF25414">
    <property type="entry name" value="zf-C2H2_Z280C_D"/>
    <property type="match status" value="1"/>
</dbReference>
<evidence type="ECO:0000256" key="1">
    <source>
        <dbReference type="ARBA" id="ARBA00003729"/>
    </source>
</evidence>
<dbReference type="PROSITE" id="PS00028">
    <property type="entry name" value="ZINC_FINGER_C2H2_1"/>
    <property type="match status" value="4"/>
</dbReference>
<keyword evidence="6" id="KW-0863">Zinc-finger</keyword>
<evidence type="ECO:0000256" key="9">
    <source>
        <dbReference type="ARBA" id="ARBA00023015"/>
    </source>
</evidence>
<accession>A0AAW0NZ27</accession>
<dbReference type="Pfam" id="PF25429">
    <property type="entry name" value="zf-POGZ"/>
    <property type="match status" value="1"/>
</dbReference>
<feature type="domain" description="C2H2-type" evidence="14">
    <location>
        <begin position="52"/>
        <end position="72"/>
    </location>
</feature>
<dbReference type="InterPro" id="IPR057618">
    <property type="entry name" value="Znf_POGZ/Z280C-D-like"/>
</dbReference>
<feature type="domain" description="C2H2-type" evidence="14">
    <location>
        <begin position="206"/>
        <end position="227"/>
    </location>
</feature>
<dbReference type="Gene3D" id="3.30.160.60">
    <property type="entry name" value="Classic Zinc Finger"/>
    <property type="match status" value="1"/>
</dbReference>
<evidence type="ECO:0000313" key="16">
    <source>
        <dbReference type="Proteomes" id="UP001460270"/>
    </source>
</evidence>
<dbReference type="InterPro" id="IPR036236">
    <property type="entry name" value="Znf_C2H2_sf"/>
</dbReference>
<name>A0AAW0NZ27_9GOBI</name>
<feature type="compositionally biased region" description="Basic and acidic residues" evidence="13">
    <location>
        <begin position="645"/>
        <end position="666"/>
    </location>
</feature>
<reference evidence="16" key="1">
    <citation type="submission" date="2024-04" db="EMBL/GenBank/DDBJ databases">
        <title>Salinicola lusitanus LLJ914,a marine bacterium isolated from the Okinawa Trough.</title>
        <authorList>
            <person name="Li J."/>
        </authorList>
    </citation>
    <scope>NUCLEOTIDE SEQUENCE [LARGE SCALE GENOMIC DNA]</scope>
</reference>
<feature type="region of interest" description="Disordered" evidence="13">
    <location>
        <begin position="532"/>
        <end position="556"/>
    </location>
</feature>
<evidence type="ECO:0000256" key="11">
    <source>
        <dbReference type="ARBA" id="ARBA00023163"/>
    </source>
</evidence>
<dbReference type="InterPro" id="IPR050527">
    <property type="entry name" value="Snail/Krueppel_Znf"/>
</dbReference>
<evidence type="ECO:0000256" key="5">
    <source>
        <dbReference type="ARBA" id="ARBA00022737"/>
    </source>
</evidence>
<sequence length="747" mass="84943">MKNCKTTEEGVALVSQLSGDGKRIMLVGEFYYGKFEGDGYTQETERATTFKCHSCLKVLKNNIRFMNHMKHHLELEKQNSESFESHTTCNHCYRQYLTPFQLQCHIESAHSSADSTTNCRICELAFESEQVLLDHMKNNHKPGEMPYVCQVCNFRSSFFSDVETHFREAHANTKDLLCPFCLKVVKSGHVYMQHYMKHQRKGIFRCGKCRLNFLSFKEKVEHRTHVHKTFKKPEALEGLPPGTKVTIRASLTGKPPPTPTYHTPTGVIVASDTPKNNKSANVQKSQFGISGLGKSGVSQKKQKRVSNNNLLLKNFRPSGKRHTCIECNGIILDFFSHFSMLLNCGACKYKTNCKKSIGNHMIRFHSAISKSRFLKENGKSSSLKLTLVCLKCDLTDSSGGNRMTKHLTKRPNHGCKVIHDKDIKAKTQVVAIEPDENLTSANSEILENPDETRSTRTAADTNGSQLQPPVKSSSTDEQENQCVKFFTEDSQEPMHKDPSNANSPEVIDTDAWVPIEPAENMITSEILEDHDENISSGDANDSQTEHSVKLSSTDEQENPCVNFFTEDSQEPMHKDPSNANSPEVIDTDAWVPIEPAENMITSEILEDHDENISSGDANDSQTQHSSRSAGWSYNEQRLINLQQQEQHRQEAAMRADKDRQLQASLRDEESFERRRYLRQVRQELKERQMESSILKAEEERINRHMQIQQEERIAKELHASAMKSKEKKKFVSILKKIAQSSRNLSQN</sequence>
<keyword evidence="11" id="KW-0804">Transcription</keyword>
<evidence type="ECO:0000256" key="4">
    <source>
        <dbReference type="ARBA" id="ARBA00022723"/>
    </source>
</evidence>
<comment type="subcellular location">
    <subcellularLocation>
        <location evidence="2">Nucleus</location>
    </subcellularLocation>
</comment>
<dbReference type="Proteomes" id="UP001460270">
    <property type="component" value="Unassembled WGS sequence"/>
</dbReference>
<keyword evidence="5" id="KW-0677">Repeat</keyword>
<keyword evidence="12" id="KW-0539">Nucleus</keyword>
<dbReference type="GO" id="GO:0008270">
    <property type="term" value="F:zinc ion binding"/>
    <property type="evidence" value="ECO:0007669"/>
    <property type="project" value="UniProtKB-KW"/>
</dbReference>
<dbReference type="PANTHER" id="PTHR24388">
    <property type="entry name" value="ZINC FINGER PROTEIN"/>
    <property type="match status" value="1"/>
</dbReference>
<comment type="function">
    <text evidence="1">May function as a transcription factor.</text>
</comment>
<keyword evidence="8" id="KW-0832">Ubl conjugation</keyword>
<feature type="domain" description="C2H2-type" evidence="14">
    <location>
        <begin position="89"/>
        <end position="110"/>
    </location>
</feature>
<dbReference type="SMART" id="SM00355">
    <property type="entry name" value="ZnF_C2H2"/>
    <property type="match status" value="7"/>
</dbReference>
<keyword evidence="16" id="KW-1185">Reference proteome</keyword>
<dbReference type="GO" id="GO:0005634">
    <property type="term" value="C:nucleus"/>
    <property type="evidence" value="ECO:0007669"/>
    <property type="project" value="UniProtKB-SubCell"/>
</dbReference>
<feature type="domain" description="C2H2-type" evidence="14">
    <location>
        <begin position="119"/>
        <end position="140"/>
    </location>
</feature>
<dbReference type="InterPro" id="IPR059074">
    <property type="entry name" value="zf-C2H2_Z280C_D"/>
</dbReference>
<evidence type="ECO:0000256" key="10">
    <source>
        <dbReference type="ARBA" id="ARBA00023125"/>
    </source>
</evidence>
<feature type="region of interest" description="Disordered" evidence="13">
    <location>
        <begin position="610"/>
        <end position="630"/>
    </location>
</feature>
<gene>
    <name evidence="15" type="ORF">WMY93_013296</name>
</gene>
<dbReference type="AlphaFoldDB" id="A0AAW0NZ27"/>
<evidence type="ECO:0000256" key="8">
    <source>
        <dbReference type="ARBA" id="ARBA00022843"/>
    </source>
</evidence>
<dbReference type="GO" id="GO:0000981">
    <property type="term" value="F:DNA-binding transcription factor activity, RNA polymerase II-specific"/>
    <property type="evidence" value="ECO:0007669"/>
    <property type="project" value="TreeGrafter"/>
</dbReference>
<dbReference type="GO" id="GO:0000978">
    <property type="term" value="F:RNA polymerase II cis-regulatory region sequence-specific DNA binding"/>
    <property type="evidence" value="ECO:0007669"/>
    <property type="project" value="TreeGrafter"/>
</dbReference>
<dbReference type="InterPro" id="IPR013087">
    <property type="entry name" value="Znf_C2H2_type"/>
</dbReference>
<feature type="region of interest" description="Disordered" evidence="13">
    <location>
        <begin position="644"/>
        <end position="666"/>
    </location>
</feature>
<evidence type="ECO:0000256" key="13">
    <source>
        <dbReference type="SAM" id="MobiDB-lite"/>
    </source>
</evidence>
<evidence type="ECO:0000313" key="15">
    <source>
        <dbReference type="EMBL" id="KAK7913085.1"/>
    </source>
</evidence>
<organism evidence="15 16">
    <name type="scientific">Mugilogobius chulae</name>
    <name type="common">yellowstripe goby</name>
    <dbReference type="NCBI Taxonomy" id="88201"/>
    <lineage>
        <taxon>Eukaryota</taxon>
        <taxon>Metazoa</taxon>
        <taxon>Chordata</taxon>
        <taxon>Craniata</taxon>
        <taxon>Vertebrata</taxon>
        <taxon>Euteleostomi</taxon>
        <taxon>Actinopterygii</taxon>
        <taxon>Neopterygii</taxon>
        <taxon>Teleostei</taxon>
        <taxon>Neoteleostei</taxon>
        <taxon>Acanthomorphata</taxon>
        <taxon>Gobiaria</taxon>
        <taxon>Gobiiformes</taxon>
        <taxon>Gobioidei</taxon>
        <taxon>Gobiidae</taxon>
        <taxon>Gobionellinae</taxon>
        <taxon>Mugilogobius</taxon>
    </lineage>
</organism>
<evidence type="ECO:0000256" key="6">
    <source>
        <dbReference type="ARBA" id="ARBA00022771"/>
    </source>
</evidence>
<evidence type="ECO:0000256" key="3">
    <source>
        <dbReference type="ARBA" id="ARBA00022499"/>
    </source>
</evidence>
<dbReference type="FunFam" id="3.30.160.60:FF:000298">
    <property type="entry name" value="zinc finger protein 280D isoform X1"/>
    <property type="match status" value="1"/>
</dbReference>
<evidence type="ECO:0000259" key="14">
    <source>
        <dbReference type="PROSITE" id="PS00028"/>
    </source>
</evidence>
<keyword evidence="7" id="KW-0862">Zinc</keyword>
<keyword evidence="4" id="KW-0479">Metal-binding</keyword>
<keyword evidence="10" id="KW-0238">DNA-binding</keyword>
<evidence type="ECO:0000256" key="12">
    <source>
        <dbReference type="ARBA" id="ARBA00023242"/>
    </source>
</evidence>
<proteinExistence type="predicted"/>
<evidence type="ECO:0000256" key="2">
    <source>
        <dbReference type="ARBA" id="ARBA00004123"/>
    </source>
</evidence>
<evidence type="ECO:0000256" key="7">
    <source>
        <dbReference type="ARBA" id="ARBA00022833"/>
    </source>
</evidence>
<dbReference type="EMBL" id="JBBPFD010000009">
    <property type="protein sequence ID" value="KAK7913085.1"/>
    <property type="molecule type" value="Genomic_DNA"/>
</dbReference>
<feature type="compositionally biased region" description="Polar residues" evidence="13">
    <location>
        <begin position="612"/>
        <end position="630"/>
    </location>
</feature>
<feature type="region of interest" description="Disordered" evidence="13">
    <location>
        <begin position="434"/>
        <end position="479"/>
    </location>
</feature>
<dbReference type="PANTHER" id="PTHR24388:SF34">
    <property type="entry name" value="ZINC FINGER PROTEIN 280D"/>
    <property type="match status" value="1"/>
</dbReference>
<feature type="compositionally biased region" description="Polar residues" evidence="13">
    <location>
        <begin position="455"/>
        <end position="475"/>
    </location>
</feature>
<protein>
    <recommendedName>
        <fullName evidence="14">C2H2-type domain-containing protein</fullName>
    </recommendedName>
</protein>